<dbReference type="SMART" id="SM00027">
    <property type="entry name" value="EH"/>
    <property type="match status" value="1"/>
</dbReference>
<evidence type="ECO:0000256" key="5">
    <source>
        <dbReference type="ARBA" id="ARBA00011159"/>
    </source>
</evidence>
<evidence type="ECO:0000313" key="20">
    <source>
        <dbReference type="EMBL" id="KDR82040.1"/>
    </source>
</evidence>
<keyword evidence="14" id="KW-0206">Cytoskeleton</keyword>
<feature type="compositionally biased region" description="Pro residues" evidence="16">
    <location>
        <begin position="454"/>
        <end position="468"/>
    </location>
</feature>
<evidence type="ECO:0000256" key="1">
    <source>
        <dbReference type="ARBA" id="ARBA00004125"/>
    </source>
</evidence>
<dbReference type="Pfam" id="PF02205">
    <property type="entry name" value="WH2"/>
    <property type="match status" value="1"/>
</dbReference>
<keyword evidence="13" id="KW-0472">Membrane</keyword>
<evidence type="ECO:0000256" key="4">
    <source>
        <dbReference type="ARBA" id="ARBA00009351"/>
    </source>
</evidence>
<dbReference type="OrthoDB" id="1716625at2759"/>
<evidence type="ECO:0000256" key="10">
    <source>
        <dbReference type="ARBA" id="ARBA00022737"/>
    </source>
</evidence>
<dbReference type="PANTHER" id="PTHR11216:SF173">
    <property type="entry name" value="ACTIN CYTOSKELETON-REGULATORY COMPLEX PROTEIN PAN1"/>
    <property type="match status" value="1"/>
</dbReference>
<dbReference type="GO" id="GO:0016197">
    <property type="term" value="P:endosomal transport"/>
    <property type="evidence" value="ECO:0007669"/>
    <property type="project" value="TreeGrafter"/>
</dbReference>
<feature type="domain" description="WH2" evidence="19">
    <location>
        <begin position="430"/>
        <end position="447"/>
    </location>
</feature>
<evidence type="ECO:0000256" key="7">
    <source>
        <dbReference type="ARBA" id="ARBA00020728"/>
    </source>
</evidence>
<evidence type="ECO:0000256" key="14">
    <source>
        <dbReference type="ARBA" id="ARBA00023212"/>
    </source>
</evidence>
<evidence type="ECO:0000256" key="8">
    <source>
        <dbReference type="ARBA" id="ARBA00022490"/>
    </source>
</evidence>
<evidence type="ECO:0000256" key="2">
    <source>
        <dbReference type="ARBA" id="ARBA00004134"/>
    </source>
</evidence>
<gene>
    <name evidence="20" type="ORF">GALMADRAFT_264321</name>
</gene>
<evidence type="ECO:0000256" key="16">
    <source>
        <dbReference type="SAM" id="MobiDB-lite"/>
    </source>
</evidence>
<keyword evidence="12" id="KW-0175">Coiled coil</keyword>
<dbReference type="GO" id="GO:0006897">
    <property type="term" value="P:endocytosis"/>
    <property type="evidence" value="ECO:0007669"/>
    <property type="project" value="TreeGrafter"/>
</dbReference>
<dbReference type="InterPro" id="IPR002048">
    <property type="entry name" value="EF_hand_dom"/>
</dbReference>
<dbReference type="PROSITE" id="PS50222">
    <property type="entry name" value="EF_HAND_2"/>
    <property type="match status" value="1"/>
</dbReference>
<evidence type="ECO:0000259" key="18">
    <source>
        <dbReference type="PROSITE" id="PS50222"/>
    </source>
</evidence>
<comment type="similarity">
    <text evidence="4">Belongs to the PAN1 family.</text>
</comment>
<feature type="compositionally biased region" description="Pro residues" evidence="16">
    <location>
        <begin position="370"/>
        <end position="381"/>
    </location>
</feature>
<dbReference type="Proteomes" id="UP000027222">
    <property type="component" value="Unassembled WGS sequence"/>
</dbReference>
<feature type="region of interest" description="Disordered" evidence="16">
    <location>
        <begin position="423"/>
        <end position="473"/>
    </location>
</feature>
<evidence type="ECO:0000256" key="9">
    <source>
        <dbReference type="ARBA" id="ARBA00022583"/>
    </source>
</evidence>
<feature type="region of interest" description="Disordered" evidence="16">
    <location>
        <begin position="248"/>
        <end position="292"/>
    </location>
</feature>
<evidence type="ECO:0000259" key="19">
    <source>
        <dbReference type="PROSITE" id="PS51082"/>
    </source>
</evidence>
<dbReference type="InterPro" id="IPR011992">
    <property type="entry name" value="EF-hand-dom_pair"/>
</dbReference>
<comment type="subcellular location">
    <subcellularLocation>
        <location evidence="3">Cell membrane</location>
        <topology evidence="3">Peripheral membrane protein</topology>
        <orientation evidence="3">Cytoplasmic side</orientation>
    </subcellularLocation>
    <subcellularLocation>
        <location evidence="2">Cytoplasm</location>
        <location evidence="2">Cytoskeleton</location>
        <location evidence="2">Actin patch</location>
    </subcellularLocation>
    <subcellularLocation>
        <location evidence="1">Endosome membrane</location>
        <topology evidence="1">Peripheral membrane protein</topology>
        <orientation evidence="1">Cytoplasmic side</orientation>
    </subcellularLocation>
</comment>
<evidence type="ECO:0000256" key="13">
    <source>
        <dbReference type="ARBA" id="ARBA00023136"/>
    </source>
</evidence>
<name>A0A067TFR2_GALM3</name>
<keyword evidence="11" id="KW-0967">Endosome</keyword>
<dbReference type="STRING" id="685588.A0A067TFR2"/>
<dbReference type="Pfam" id="PF12763">
    <property type="entry name" value="EH"/>
    <property type="match status" value="1"/>
</dbReference>
<protein>
    <recommendedName>
        <fullName evidence="6">Actin cytoskeleton-regulatory complex protein PAN1</fullName>
    </recommendedName>
    <alternativeName>
        <fullName evidence="7">Actin cytoskeleton-regulatory complex protein pan1</fullName>
    </alternativeName>
</protein>
<dbReference type="GO" id="GO:0005768">
    <property type="term" value="C:endosome"/>
    <property type="evidence" value="ECO:0007669"/>
    <property type="project" value="UniProtKB-SubCell"/>
</dbReference>
<dbReference type="Gene3D" id="1.10.238.10">
    <property type="entry name" value="EF-hand"/>
    <property type="match status" value="1"/>
</dbReference>
<proteinExistence type="inferred from homology"/>
<dbReference type="InterPro" id="IPR000261">
    <property type="entry name" value="EH_dom"/>
</dbReference>
<evidence type="ECO:0000256" key="15">
    <source>
        <dbReference type="ARBA" id="ARBA00025194"/>
    </source>
</evidence>
<dbReference type="HOGENOM" id="CLU_461538_0_0_1"/>
<feature type="region of interest" description="Disordered" evidence="16">
    <location>
        <begin position="343"/>
        <end position="384"/>
    </location>
</feature>
<comment type="subunit">
    <text evidence="5">Component of the PAN1 actin cytoskeleton-regulatory complex.</text>
</comment>
<dbReference type="SUPFAM" id="SSF47473">
    <property type="entry name" value="EF-hand"/>
    <property type="match status" value="1"/>
</dbReference>
<dbReference type="PANTHER" id="PTHR11216">
    <property type="entry name" value="EH DOMAIN"/>
    <property type="match status" value="1"/>
</dbReference>
<feature type="domain" description="EH" evidence="17">
    <location>
        <begin position="90"/>
        <end position="171"/>
    </location>
</feature>
<keyword evidence="9" id="KW-0254">Endocytosis</keyword>
<dbReference type="GO" id="GO:0003779">
    <property type="term" value="F:actin binding"/>
    <property type="evidence" value="ECO:0007669"/>
    <property type="project" value="InterPro"/>
</dbReference>
<dbReference type="SMART" id="SM00246">
    <property type="entry name" value="WH2"/>
    <property type="match status" value="3"/>
</dbReference>
<sequence length="591" mass="64307">MAQPQDQPLVPDLQKVATAFLPRASTLPRPMWSCRPASLQLIQGDSLAGPSNPTQPTIEDNKLPRAEVLNSSKPADEVVQQIPWALSEKEKEAYDGIFKAWDTKNTGYFQGEKAVEAFGASGLPVDDLARIWNLADADNCGQLNIAQFQVAMGLIYRRLHGMSVPYQLPSEFSLHLRSSRSEEESPNFQEAKELVWAALGRKPVEKEDSNETSKLVEGDVTDEGVKERNAIMEALALDLVDWSWPASLPSSPRPPPPPPPPPLPAQLSCPPKPLPPLPPTSPATSFSPSEDLQGELCDLENRVQKLSDELADLAPGVDNAERRHRLEDELVSLVIGKIPEVKRKSRATAERNATPQTEKARYGGVKLRRPPPPPPPLPSMLPPQAAFEPIDREEFLLRHIRAGKKLRPTQTVVKDGLAPLLGMPPVKPSPRQGLLRSIRDGKELRPTQTVVRRNPPPPPPPLVPPVPPAESEGGGTLLRSIHAGKKLRPTQTVVKSGPYPLGNVLGDAGGHDDSLLRLLSRPPPPLPPVAAAEVQPLQDTIPDTEPTGANGAHHSVDGEAAGADDLYMVEGQSLSWSVPTYEEEEEEYVIV</sequence>
<dbReference type="GO" id="GO:0005509">
    <property type="term" value="F:calcium ion binding"/>
    <property type="evidence" value="ECO:0007669"/>
    <property type="project" value="InterPro"/>
</dbReference>
<feature type="region of interest" description="Disordered" evidence="16">
    <location>
        <begin position="541"/>
        <end position="563"/>
    </location>
</feature>
<evidence type="ECO:0000313" key="21">
    <source>
        <dbReference type="Proteomes" id="UP000027222"/>
    </source>
</evidence>
<evidence type="ECO:0000259" key="17">
    <source>
        <dbReference type="PROSITE" id="PS50031"/>
    </source>
</evidence>
<reference evidence="21" key="1">
    <citation type="journal article" date="2014" name="Proc. Natl. Acad. Sci. U.S.A.">
        <title>Extensive sampling of basidiomycete genomes demonstrates inadequacy of the white-rot/brown-rot paradigm for wood decay fungi.</title>
        <authorList>
            <person name="Riley R."/>
            <person name="Salamov A.A."/>
            <person name="Brown D.W."/>
            <person name="Nagy L.G."/>
            <person name="Floudas D."/>
            <person name="Held B.W."/>
            <person name="Levasseur A."/>
            <person name="Lombard V."/>
            <person name="Morin E."/>
            <person name="Otillar R."/>
            <person name="Lindquist E.A."/>
            <person name="Sun H."/>
            <person name="LaButti K.M."/>
            <person name="Schmutz J."/>
            <person name="Jabbour D."/>
            <person name="Luo H."/>
            <person name="Baker S.E."/>
            <person name="Pisabarro A.G."/>
            <person name="Walton J.D."/>
            <person name="Blanchette R.A."/>
            <person name="Henrissat B."/>
            <person name="Martin F."/>
            <person name="Cullen D."/>
            <person name="Hibbett D.S."/>
            <person name="Grigoriev I.V."/>
        </authorList>
    </citation>
    <scope>NUCLEOTIDE SEQUENCE [LARGE SCALE GENOMIC DNA]</scope>
    <source>
        <strain evidence="21">CBS 339.88</strain>
    </source>
</reference>
<feature type="domain" description="EF-hand" evidence="18">
    <location>
        <begin position="123"/>
        <end position="158"/>
    </location>
</feature>
<dbReference type="EMBL" id="KL142370">
    <property type="protein sequence ID" value="KDR82040.1"/>
    <property type="molecule type" value="Genomic_DNA"/>
</dbReference>
<keyword evidence="21" id="KW-1185">Reference proteome</keyword>
<dbReference type="GO" id="GO:0030479">
    <property type="term" value="C:actin cortical patch"/>
    <property type="evidence" value="ECO:0007669"/>
    <property type="project" value="UniProtKB-SubCell"/>
</dbReference>
<accession>A0A067TFR2</accession>
<dbReference type="InterPro" id="IPR003124">
    <property type="entry name" value="WH2_dom"/>
</dbReference>
<keyword evidence="10" id="KW-0677">Repeat</keyword>
<comment type="function">
    <text evidence="15">Component of the PAN1 actin cytoskeleton-regulatory complex required for the internalization of endosomes during actin-coupled endocytosis. The complex links the site of endocytosis to the cell membrane-associated actin cytoskeleton. Mediates uptake of external molecules and vacuolar degradation of plasma membrane proteins. Plays a role in the proper organization of the cell membrane-associated actin cytoskeleton and promotes its destabilization.</text>
</comment>
<feature type="compositionally biased region" description="Pro residues" evidence="16">
    <location>
        <begin position="251"/>
        <end position="281"/>
    </location>
</feature>
<dbReference type="PROSITE" id="PS50031">
    <property type="entry name" value="EH"/>
    <property type="match status" value="1"/>
</dbReference>
<evidence type="ECO:0000256" key="11">
    <source>
        <dbReference type="ARBA" id="ARBA00022753"/>
    </source>
</evidence>
<organism evidence="20 21">
    <name type="scientific">Galerina marginata (strain CBS 339.88)</name>
    <dbReference type="NCBI Taxonomy" id="685588"/>
    <lineage>
        <taxon>Eukaryota</taxon>
        <taxon>Fungi</taxon>
        <taxon>Dikarya</taxon>
        <taxon>Basidiomycota</taxon>
        <taxon>Agaricomycotina</taxon>
        <taxon>Agaricomycetes</taxon>
        <taxon>Agaricomycetidae</taxon>
        <taxon>Agaricales</taxon>
        <taxon>Agaricineae</taxon>
        <taxon>Strophariaceae</taxon>
        <taxon>Galerina</taxon>
    </lineage>
</organism>
<dbReference type="CDD" id="cd00052">
    <property type="entry name" value="EH"/>
    <property type="match status" value="1"/>
</dbReference>
<dbReference type="GO" id="GO:0005886">
    <property type="term" value="C:plasma membrane"/>
    <property type="evidence" value="ECO:0007669"/>
    <property type="project" value="TreeGrafter"/>
</dbReference>
<evidence type="ECO:0000256" key="6">
    <source>
        <dbReference type="ARBA" id="ARBA00015110"/>
    </source>
</evidence>
<dbReference type="PROSITE" id="PS51082">
    <property type="entry name" value="WH2"/>
    <property type="match status" value="2"/>
</dbReference>
<evidence type="ECO:0000256" key="12">
    <source>
        <dbReference type="ARBA" id="ARBA00023054"/>
    </source>
</evidence>
<evidence type="ECO:0000256" key="3">
    <source>
        <dbReference type="ARBA" id="ARBA00004413"/>
    </source>
</evidence>
<keyword evidence="8" id="KW-0963">Cytoplasm</keyword>
<dbReference type="AlphaFoldDB" id="A0A067TFR2"/>
<feature type="domain" description="WH2" evidence="19">
    <location>
        <begin position="473"/>
        <end position="490"/>
    </location>
</feature>